<reference evidence="2 3" key="1">
    <citation type="journal article" date="2016" name="Nat. Commun.">
        <title>Thousands of microbial genomes shed light on interconnected biogeochemical processes in an aquifer system.</title>
        <authorList>
            <person name="Anantharaman K."/>
            <person name="Brown C.T."/>
            <person name="Hug L.A."/>
            <person name="Sharon I."/>
            <person name="Castelle C.J."/>
            <person name="Probst A.J."/>
            <person name="Thomas B.C."/>
            <person name="Singh A."/>
            <person name="Wilkins M.J."/>
            <person name="Karaoz U."/>
            <person name="Brodie E.L."/>
            <person name="Williams K.H."/>
            <person name="Hubbard S.S."/>
            <person name="Banfield J.F."/>
        </authorList>
    </citation>
    <scope>NUCLEOTIDE SEQUENCE [LARGE SCALE GENOMIC DNA]</scope>
</reference>
<evidence type="ECO:0000313" key="3">
    <source>
        <dbReference type="Proteomes" id="UP000178681"/>
    </source>
</evidence>
<dbReference type="InterPro" id="IPR025101">
    <property type="entry name" value="DUF4012"/>
</dbReference>
<keyword evidence="1" id="KW-1133">Transmembrane helix</keyword>
<dbReference type="Pfam" id="PF13196">
    <property type="entry name" value="DUF4012"/>
    <property type="match status" value="1"/>
</dbReference>
<comment type="caution">
    <text evidence="2">The sequence shown here is derived from an EMBL/GenBank/DDBJ whole genome shotgun (WGS) entry which is preliminary data.</text>
</comment>
<evidence type="ECO:0000256" key="1">
    <source>
        <dbReference type="SAM" id="Phobius"/>
    </source>
</evidence>
<dbReference type="AlphaFoldDB" id="A0A1F5Z3T3"/>
<accession>A0A1F5Z3T3</accession>
<gene>
    <name evidence="2" type="ORF">A2872_00885</name>
</gene>
<feature type="transmembrane region" description="Helical" evidence="1">
    <location>
        <begin position="151"/>
        <end position="176"/>
    </location>
</feature>
<evidence type="ECO:0000313" key="2">
    <source>
        <dbReference type="EMBL" id="OGG06772.1"/>
    </source>
</evidence>
<dbReference type="STRING" id="1798377.A2872_00885"/>
<keyword evidence="1" id="KW-0472">Membrane</keyword>
<sequence>MELPKLETISELPIIYIAGGSGPVISFLTENLSFQNLTVTREFQGKPSYIFDFNNDLSLREKAAEIGARYLWVKLEERPNVLMGDAVYELTKAMFGAQKQDMVTVGIPQAPKTEAALLPEQALLLQPSVKPQVQPMVVTVPIKRRSWRRPAFIIALAIIIFLFILPFVSIFVNGFFGVQAVKTAKEQSLKEDFAGAALSINSAGRSFEAAKKSLGNIAPILKIVYLGSFVNSFDQFLSVAIRGSDAGNHFLRAVDLLKPLILGSNAYIKNLPEAQRELTLSLENLGFIEAQKLKFDAPYLNYIPIVRQLLTVARDAALTIPELTAVNGKKTYLVLLQNNAELRPAGGFIGAYALVTFENGRFLNYELHDIYTADGQLLGKVTPPDEILHFLGQPNWFMRDSNFSPDFAMSARRAAWFLEKSTGQKTDGVIGIDMYVIQKLLRAVGPLDVTDFNEKITAENFFEKAEYQSEINFFPGSTKKQDFLTSVGQALIDKIISDKSNLDKMALALMEALNERHVQIYSQNEVLEEAIVAQGWGGTLNFEGDNYLGLTEANFGANKANYFVNREIFLQTDMAKTGDLDTTVTVIYENTSKNNAWPGGDYKNYLRLFIPPQAKFISANTGDNKKATVSAVLTENILKRLKPEEFLVYKSSDSGVINYGLLVNIPASSKKTVTFTYRLPPVDLTKEEIPHMVFIRKQAGTDNDKLTVIYNFPSFLRLTGVDNTTQFRYNGVLSQDKRINLVWKKQL</sequence>
<organism evidence="2 3">
    <name type="scientific">Candidatus Gottesmanbacteria bacterium RIFCSPHIGHO2_01_FULL_42_12</name>
    <dbReference type="NCBI Taxonomy" id="1798377"/>
    <lineage>
        <taxon>Bacteria</taxon>
        <taxon>Candidatus Gottesmaniibacteriota</taxon>
    </lineage>
</organism>
<dbReference type="EMBL" id="MFJG01000021">
    <property type="protein sequence ID" value="OGG06772.1"/>
    <property type="molecule type" value="Genomic_DNA"/>
</dbReference>
<proteinExistence type="predicted"/>
<evidence type="ECO:0008006" key="4">
    <source>
        <dbReference type="Google" id="ProtNLM"/>
    </source>
</evidence>
<keyword evidence="1" id="KW-0812">Transmembrane</keyword>
<protein>
    <recommendedName>
        <fullName evidence="4">DUF4012 domain-containing protein</fullName>
    </recommendedName>
</protein>
<name>A0A1F5Z3T3_9BACT</name>
<dbReference type="Proteomes" id="UP000178681">
    <property type="component" value="Unassembled WGS sequence"/>
</dbReference>